<evidence type="ECO:0000313" key="1">
    <source>
        <dbReference type="EMBL" id="CAD0339355.1"/>
    </source>
</evidence>
<gene>
    <name evidence="2" type="ORF">XSP_003451</name>
    <name evidence="1" type="ORF">XSP_003479</name>
</gene>
<dbReference type="Proteomes" id="UP000514411">
    <property type="component" value="Chromosome"/>
</dbReference>
<organism evidence="1">
    <name type="scientific">Xanthomonas campestris pv. juglandis</name>
    <name type="common">Xanthomonas arboricola pv. juglandis</name>
    <dbReference type="NCBI Taxonomy" id="195709"/>
    <lineage>
        <taxon>Bacteria</taxon>
        <taxon>Pseudomonadati</taxon>
        <taxon>Pseudomonadota</taxon>
        <taxon>Gammaproteobacteria</taxon>
        <taxon>Lysobacterales</taxon>
        <taxon>Lysobacteraceae</taxon>
        <taxon>Xanthomonas</taxon>
    </lineage>
</organism>
<accession>A0A7U7HNY6</accession>
<evidence type="ECO:0000313" key="2">
    <source>
        <dbReference type="EMBL" id="CAD1795961.1"/>
    </source>
</evidence>
<dbReference type="EMBL" id="LR861807">
    <property type="protein sequence ID" value="CAD1795961.1"/>
    <property type="molecule type" value="Genomic_DNA"/>
</dbReference>
<reference evidence="1 3" key="1">
    <citation type="submission" date="2020-07" db="EMBL/GenBank/DDBJ databases">
        <authorList>
            <person name="Teixeira M."/>
        </authorList>
    </citation>
    <scope>NUCLEOTIDE SEQUENCE</scope>
    <source>
        <strain evidence="2">3</strain>
        <strain evidence="1">Xanthomonas arboricola pv. juglandis CPBF 427</strain>
    </source>
</reference>
<dbReference type="EMBL" id="LR824643">
    <property type="protein sequence ID" value="CAD0339355.1"/>
    <property type="molecule type" value="Genomic_DNA"/>
</dbReference>
<proteinExistence type="predicted"/>
<dbReference type="AlphaFoldDB" id="A0A7U7HNY6"/>
<name>A0A7U7HNY6_XANCJ</name>
<dbReference type="RefSeq" id="WP_016900717.1">
    <property type="nucleotide sequence ID" value="NZ_CP012251.1"/>
</dbReference>
<sequence length="71" mass="7730">MTEASTAQPLPGLVEGRHRIAPGMRRNIDAIDAWHVSAKQFRLAIDHRTEAVALAPPEQLLAPMLPALLTP</sequence>
<protein>
    <submittedName>
        <fullName evidence="1">Uncharacterized protein</fullName>
    </submittedName>
</protein>
<evidence type="ECO:0000313" key="3">
    <source>
        <dbReference type="Proteomes" id="UP000514411"/>
    </source>
</evidence>